<keyword evidence="2" id="KW-0288">FMN</keyword>
<accession>A0ABT8A142</accession>
<dbReference type="Gene3D" id="3.20.20.30">
    <property type="entry name" value="Luciferase-like domain"/>
    <property type="match status" value="1"/>
</dbReference>
<dbReference type="Pfam" id="PF00296">
    <property type="entry name" value="Bac_luciferase"/>
    <property type="match status" value="1"/>
</dbReference>
<dbReference type="InterPro" id="IPR016215">
    <property type="entry name" value="NTA_MOA"/>
</dbReference>
<name>A0ABT8A142_9PROT</name>
<evidence type="ECO:0000256" key="1">
    <source>
        <dbReference type="ARBA" id="ARBA00022630"/>
    </source>
</evidence>
<evidence type="ECO:0000313" key="8">
    <source>
        <dbReference type="Proteomes" id="UP001529369"/>
    </source>
</evidence>
<dbReference type="PANTHER" id="PTHR30011:SF16">
    <property type="entry name" value="C2H2 FINGER DOMAIN TRANSCRIPTION FACTOR (EUROFUNG)-RELATED"/>
    <property type="match status" value="1"/>
</dbReference>
<dbReference type="CDD" id="cd01095">
    <property type="entry name" value="Nitrilotriacetate_monoxgenase"/>
    <property type="match status" value="1"/>
</dbReference>
<dbReference type="PIRSF" id="PIRSF000337">
    <property type="entry name" value="NTA_MOA"/>
    <property type="match status" value="1"/>
</dbReference>
<gene>
    <name evidence="7" type="ORF">QWZ14_02920</name>
</gene>
<keyword evidence="8" id="KW-1185">Reference proteome</keyword>
<dbReference type="SUPFAM" id="SSF51679">
    <property type="entry name" value="Bacterial luciferase-like"/>
    <property type="match status" value="1"/>
</dbReference>
<evidence type="ECO:0000259" key="6">
    <source>
        <dbReference type="Pfam" id="PF00296"/>
    </source>
</evidence>
<protein>
    <submittedName>
        <fullName evidence="7">NtaA/DmoA family FMN-dependent monooxygenase</fullName>
        <ecNumber evidence="7">1.14.-.-</ecNumber>
    </submittedName>
</protein>
<comment type="caution">
    <text evidence="7">The sequence shown here is derived from an EMBL/GenBank/DDBJ whole genome shotgun (WGS) entry which is preliminary data.</text>
</comment>
<dbReference type="InterPro" id="IPR036661">
    <property type="entry name" value="Luciferase-like_sf"/>
</dbReference>
<evidence type="ECO:0000256" key="4">
    <source>
        <dbReference type="ARBA" id="ARBA00023033"/>
    </source>
</evidence>
<dbReference type="InterPro" id="IPR011251">
    <property type="entry name" value="Luciferase-like_dom"/>
</dbReference>
<dbReference type="EMBL" id="JAUFPN010000027">
    <property type="protein sequence ID" value="MDN3563326.1"/>
    <property type="molecule type" value="Genomic_DNA"/>
</dbReference>
<sequence length="458" mass="50880">MTNTRPQMKLGLSIASAGYHYSAWRLPGVSALSGMDINHHMRGAAIAERGKMDFVFMADWASVMNVTDTRIARDKEHAQVKLDPVLACAAVAAVTTHVGLVPTASTTYNHPYNFARRMASIDHISRGRMGWNMVTSTNIDEAMNFGLDGPIGSDIRHSRAAEFVDVLRGLWDSWDDDAFIRDKASGQYFDREKFHWLDHAGEHFKVRGPLDTARPPQGWLPIITAGASSNAQDLAARAADICYGGQPSFEMARRYYASVKGRLGRFGRTEADLLMMPGIMCYVGETQREAQAKFDAIQDVMNIEVGIGQLILNHFPDLSGYPLDEPVPELMMRTDNLGSARLAGREPEMTIALMDRAREEKLTLRQLFDVAMCGFWSLGVIGTPKSIADMMERWFHEGAADGFMVQPPYMPGAAEDFVDLVIPELQRRGLYRREYEATTLRGHLGIGRPAGRYQGAVA</sequence>
<organism evidence="7 8">
    <name type="scientific">Paeniroseomonas aquatica</name>
    <dbReference type="NCBI Taxonomy" id="373043"/>
    <lineage>
        <taxon>Bacteria</taxon>
        <taxon>Pseudomonadati</taxon>
        <taxon>Pseudomonadota</taxon>
        <taxon>Alphaproteobacteria</taxon>
        <taxon>Acetobacterales</taxon>
        <taxon>Acetobacteraceae</taxon>
        <taxon>Paeniroseomonas</taxon>
    </lineage>
</organism>
<dbReference type="InterPro" id="IPR051260">
    <property type="entry name" value="Diverse_substr_monoxygenases"/>
</dbReference>
<evidence type="ECO:0000256" key="5">
    <source>
        <dbReference type="ARBA" id="ARBA00033748"/>
    </source>
</evidence>
<keyword evidence="3 7" id="KW-0560">Oxidoreductase</keyword>
<evidence type="ECO:0000256" key="2">
    <source>
        <dbReference type="ARBA" id="ARBA00022643"/>
    </source>
</evidence>
<proteinExistence type="inferred from homology"/>
<dbReference type="GO" id="GO:0004497">
    <property type="term" value="F:monooxygenase activity"/>
    <property type="evidence" value="ECO:0007669"/>
    <property type="project" value="UniProtKB-KW"/>
</dbReference>
<comment type="similarity">
    <text evidence="5">Belongs to the NtaA/SnaA/DszA monooxygenase family.</text>
</comment>
<evidence type="ECO:0000313" key="7">
    <source>
        <dbReference type="EMBL" id="MDN3563326.1"/>
    </source>
</evidence>
<dbReference type="EC" id="1.14.-.-" evidence="7"/>
<reference evidence="8" key="1">
    <citation type="journal article" date="2019" name="Int. J. Syst. Evol. Microbiol.">
        <title>The Global Catalogue of Microorganisms (GCM) 10K type strain sequencing project: providing services to taxonomists for standard genome sequencing and annotation.</title>
        <authorList>
            <consortium name="The Broad Institute Genomics Platform"/>
            <consortium name="The Broad Institute Genome Sequencing Center for Infectious Disease"/>
            <person name="Wu L."/>
            <person name="Ma J."/>
        </authorList>
    </citation>
    <scope>NUCLEOTIDE SEQUENCE [LARGE SCALE GENOMIC DNA]</scope>
    <source>
        <strain evidence="8">CECT 7131</strain>
    </source>
</reference>
<dbReference type="RefSeq" id="WP_290315068.1">
    <property type="nucleotide sequence ID" value="NZ_JAUFPN010000027.1"/>
</dbReference>
<dbReference type="PANTHER" id="PTHR30011">
    <property type="entry name" value="ALKANESULFONATE MONOOXYGENASE-RELATED"/>
    <property type="match status" value="1"/>
</dbReference>
<feature type="domain" description="Luciferase-like" evidence="6">
    <location>
        <begin position="33"/>
        <end position="400"/>
    </location>
</feature>
<keyword evidence="1" id="KW-0285">Flavoprotein</keyword>
<dbReference type="Proteomes" id="UP001529369">
    <property type="component" value="Unassembled WGS sequence"/>
</dbReference>
<dbReference type="NCBIfam" id="TIGR03860">
    <property type="entry name" value="FMN_nitrolo"/>
    <property type="match status" value="1"/>
</dbReference>
<evidence type="ECO:0000256" key="3">
    <source>
        <dbReference type="ARBA" id="ARBA00023002"/>
    </source>
</evidence>
<keyword evidence="4 7" id="KW-0503">Monooxygenase</keyword>